<proteinExistence type="predicted"/>
<accession>A0ABD3Q096</accession>
<gene>
    <name evidence="2" type="ORF">ACHAWO_001659</name>
</gene>
<protein>
    <submittedName>
        <fullName evidence="2">Uncharacterized protein</fullName>
    </submittedName>
</protein>
<dbReference type="EMBL" id="JALLPJ020000388">
    <property type="protein sequence ID" value="KAL3793610.1"/>
    <property type="molecule type" value="Genomic_DNA"/>
</dbReference>
<keyword evidence="3" id="KW-1185">Reference proteome</keyword>
<feature type="region of interest" description="Disordered" evidence="1">
    <location>
        <begin position="189"/>
        <end position="258"/>
    </location>
</feature>
<organism evidence="2 3">
    <name type="scientific">Cyclotella atomus</name>
    <dbReference type="NCBI Taxonomy" id="382360"/>
    <lineage>
        <taxon>Eukaryota</taxon>
        <taxon>Sar</taxon>
        <taxon>Stramenopiles</taxon>
        <taxon>Ochrophyta</taxon>
        <taxon>Bacillariophyta</taxon>
        <taxon>Coscinodiscophyceae</taxon>
        <taxon>Thalassiosirophycidae</taxon>
        <taxon>Stephanodiscales</taxon>
        <taxon>Stephanodiscaceae</taxon>
        <taxon>Cyclotella</taxon>
    </lineage>
</organism>
<feature type="compositionally biased region" description="Basic and acidic residues" evidence="1">
    <location>
        <begin position="235"/>
        <end position="257"/>
    </location>
</feature>
<dbReference type="Proteomes" id="UP001530400">
    <property type="component" value="Unassembled WGS sequence"/>
</dbReference>
<evidence type="ECO:0000256" key="1">
    <source>
        <dbReference type="SAM" id="MobiDB-lite"/>
    </source>
</evidence>
<evidence type="ECO:0000313" key="2">
    <source>
        <dbReference type="EMBL" id="KAL3793610.1"/>
    </source>
</evidence>
<name>A0ABD3Q096_9STRA</name>
<sequence length="366" mass="40686">MSNVIEGIANPTEEEGRQKQHFYEVLLPLISNQHCSGALFFKVKYNKILHVCKSIENGIKVKDLKKQGYTQAGIWSKKYRVFRFGSSEVVDVEEKGVDVDQLKHPTYYKKVFADISAIHKDGHHKGNKLFKLCGLTASPTAATADAQDQARVEPTDDIAGIADDLNAAVSDKAIDSVDETAAAPFVCTKSNSNDGKSPANEHIGKARDKAKAEIAWKQEEDDAIIMTPKHKRDRARSTESLRKQAKRMETRAKKTDGGEEIQEGEVVLIAVSDLNKGKLNSGNIVGAVVEKTATDNYRIVCKEGQLQRLYPYHQLTWLTGPSNDRNLHGLEEVYSSWRGLSKVSEGTVIRLMLVVKGSKVIKELFY</sequence>
<feature type="compositionally biased region" description="Basic and acidic residues" evidence="1">
    <location>
        <begin position="202"/>
        <end position="218"/>
    </location>
</feature>
<evidence type="ECO:0000313" key="3">
    <source>
        <dbReference type="Proteomes" id="UP001530400"/>
    </source>
</evidence>
<dbReference type="AlphaFoldDB" id="A0ABD3Q096"/>
<reference evidence="2 3" key="1">
    <citation type="submission" date="2024-10" db="EMBL/GenBank/DDBJ databases">
        <title>Updated reference genomes for cyclostephanoid diatoms.</title>
        <authorList>
            <person name="Roberts W.R."/>
            <person name="Alverson A.J."/>
        </authorList>
    </citation>
    <scope>NUCLEOTIDE SEQUENCE [LARGE SCALE GENOMIC DNA]</scope>
    <source>
        <strain evidence="2 3">AJA010-31</strain>
    </source>
</reference>
<comment type="caution">
    <text evidence="2">The sequence shown here is derived from an EMBL/GenBank/DDBJ whole genome shotgun (WGS) entry which is preliminary data.</text>
</comment>